<proteinExistence type="inferred from homology"/>
<evidence type="ECO:0000313" key="11">
    <source>
        <dbReference type="EMBL" id="APE31542.1"/>
    </source>
</evidence>
<protein>
    <submittedName>
        <fullName evidence="11">Uncharacterized protein</fullName>
    </submittedName>
</protein>
<dbReference type="InterPro" id="IPR004846">
    <property type="entry name" value="T2SS/T3SS_dom"/>
</dbReference>
<feature type="signal peptide" evidence="7">
    <location>
        <begin position="1"/>
        <end position="24"/>
    </location>
</feature>
<dbReference type="InterPro" id="IPR038591">
    <property type="entry name" value="NolW-like_sf"/>
</dbReference>
<evidence type="ECO:0000259" key="9">
    <source>
        <dbReference type="Pfam" id="PF03958"/>
    </source>
</evidence>
<dbReference type="InterPro" id="IPR001775">
    <property type="entry name" value="GspD/PilQ"/>
</dbReference>
<evidence type="ECO:0000256" key="6">
    <source>
        <dbReference type="RuleBase" id="RU004004"/>
    </source>
</evidence>
<dbReference type="GO" id="GO:0009306">
    <property type="term" value="P:protein secretion"/>
    <property type="evidence" value="ECO:0007669"/>
    <property type="project" value="InterPro"/>
</dbReference>
<comment type="similarity">
    <text evidence="5">Belongs to the bacterial secretin family.</text>
</comment>
<dbReference type="EMBL" id="CP018139">
    <property type="protein sequence ID" value="APE31542.1"/>
    <property type="molecule type" value="Genomic_DNA"/>
</dbReference>
<reference evidence="12" key="1">
    <citation type="submission" date="2016-11" db="EMBL/GenBank/DDBJ databases">
        <title>Halolamina sediminis sp. nov., an extremely halophilic archaeon isolated from solar salt.</title>
        <authorList>
            <person name="Koh H.-W."/>
            <person name="Rani S."/>
            <person name="Park S.-J."/>
        </authorList>
    </citation>
    <scope>NUCLEOTIDE SEQUENCE [LARGE SCALE GENOMIC DNA]</scope>
    <source>
        <strain evidence="12">Hb3</strain>
    </source>
</reference>
<feature type="domain" description="Type II/III secretion system secretin-like" evidence="8">
    <location>
        <begin position="249"/>
        <end position="409"/>
    </location>
</feature>
<evidence type="ECO:0000313" key="12">
    <source>
        <dbReference type="Proteomes" id="UP000181985"/>
    </source>
</evidence>
<dbReference type="InterPro" id="IPR005644">
    <property type="entry name" value="NolW-like"/>
</dbReference>
<feature type="domain" description="GspD-like N0" evidence="10">
    <location>
        <begin position="28"/>
        <end position="88"/>
    </location>
</feature>
<comment type="subcellular location">
    <subcellularLocation>
        <location evidence="6">Cell outer membrane</location>
    </subcellularLocation>
    <subcellularLocation>
        <location evidence="1">Membrane</location>
    </subcellularLocation>
</comment>
<dbReference type="Pfam" id="PF03958">
    <property type="entry name" value="Secretin_N"/>
    <property type="match status" value="1"/>
</dbReference>
<accession>A0A1J0VHQ3</accession>
<dbReference type="InterPro" id="IPR049371">
    <property type="entry name" value="GspD-like_N0"/>
</dbReference>
<keyword evidence="12" id="KW-1185">Reference proteome</keyword>
<evidence type="ECO:0000256" key="2">
    <source>
        <dbReference type="ARBA" id="ARBA00022692"/>
    </source>
</evidence>
<dbReference type="Pfam" id="PF21305">
    <property type="entry name" value="type_II_gspD_N0"/>
    <property type="match status" value="1"/>
</dbReference>
<evidence type="ECO:0000259" key="8">
    <source>
        <dbReference type="Pfam" id="PF00263"/>
    </source>
</evidence>
<dbReference type="PRINTS" id="PR01032">
    <property type="entry name" value="PHAGEIV"/>
</dbReference>
<feature type="chain" id="PRO_5012610848" evidence="7">
    <location>
        <begin position="25"/>
        <end position="417"/>
    </location>
</feature>
<dbReference type="Pfam" id="PF00263">
    <property type="entry name" value="Secretin"/>
    <property type="match status" value="1"/>
</dbReference>
<dbReference type="PRINTS" id="PR00811">
    <property type="entry name" value="BCTERIALGSPD"/>
</dbReference>
<evidence type="ECO:0000256" key="3">
    <source>
        <dbReference type="ARBA" id="ARBA00022729"/>
    </source>
</evidence>
<evidence type="ECO:0000259" key="10">
    <source>
        <dbReference type="Pfam" id="PF21305"/>
    </source>
</evidence>
<dbReference type="Gene3D" id="3.30.1370.120">
    <property type="match status" value="1"/>
</dbReference>
<dbReference type="RefSeq" id="WP_071944762.1">
    <property type="nucleotide sequence ID" value="NZ_CP018139.1"/>
</dbReference>
<keyword evidence="2" id="KW-0812">Transmembrane</keyword>
<evidence type="ECO:0000256" key="4">
    <source>
        <dbReference type="ARBA" id="ARBA00023136"/>
    </source>
</evidence>
<dbReference type="InterPro" id="IPR050810">
    <property type="entry name" value="Bact_Secretion_Sys_Channel"/>
</dbReference>
<name>A0A1J0VHQ3_9GAMM</name>
<dbReference type="Gene3D" id="3.55.50.30">
    <property type="match status" value="1"/>
</dbReference>
<dbReference type="GO" id="GO:0009279">
    <property type="term" value="C:cell outer membrane"/>
    <property type="evidence" value="ECO:0007669"/>
    <property type="project" value="UniProtKB-SubCell"/>
</dbReference>
<evidence type="ECO:0000256" key="5">
    <source>
        <dbReference type="RuleBase" id="RU004003"/>
    </source>
</evidence>
<dbReference type="GO" id="GO:0015627">
    <property type="term" value="C:type II protein secretion system complex"/>
    <property type="evidence" value="ECO:0007669"/>
    <property type="project" value="TreeGrafter"/>
</dbReference>
<keyword evidence="3 7" id="KW-0732">Signal</keyword>
<evidence type="ECO:0000256" key="7">
    <source>
        <dbReference type="SAM" id="SignalP"/>
    </source>
</evidence>
<dbReference type="OrthoDB" id="9775455at2"/>
<keyword evidence="4" id="KW-0472">Membrane</keyword>
<gene>
    <name evidence="11" type="ORF">BOX17_11650</name>
</gene>
<keyword evidence="6" id="KW-0813">Transport</keyword>
<dbReference type="KEGG" id="hsi:BOX17_11650"/>
<dbReference type="AlphaFoldDB" id="A0A1J0VHQ3"/>
<evidence type="ECO:0000256" key="1">
    <source>
        <dbReference type="ARBA" id="ARBA00004370"/>
    </source>
</evidence>
<dbReference type="PANTHER" id="PTHR30332:SF24">
    <property type="entry name" value="SECRETIN GSPD-RELATED"/>
    <property type="match status" value="1"/>
</dbReference>
<sequence length="417" mass="44346">MSRSTVNHTLIAFLFASLSSIAYAIPIEMADTDVRDFARWYADKADMPLVIDPTVQGSLTVYADDVPESQLDDFVAGVLRANGYEILHGNPPLLLPLEEPPQDFTQHLDVPQPPQASRVMALNNVRADDLAPLVAAYLNATQGPATTAARAQVIHASNALLVSGPQDRLDDLEQLLPQLDVPHPQVLIQAVIFEMVEGDTFDLGVAFGNASSTPVAGGFNTRNLDNGLSLPGASFGIFDRNMLALAINALQRNSNARVLSTPQVLSLSGLTGRISVGQNVPIITGRITGEAADIENPFQTIERKDIGVTLNVTPVVTASGLIVMDVSTTADSLTDSLAAADIVTNQRSINTTVQIQSGQTVLLGGLVSENTTESVSGVPVLSKIPGLGALFRSTSTSTEHRKLYVLLQATEITRHDV</sequence>
<feature type="domain" description="NolW-like" evidence="9">
    <location>
        <begin position="117"/>
        <end position="185"/>
    </location>
</feature>
<dbReference type="PANTHER" id="PTHR30332">
    <property type="entry name" value="PROBABLE GENERAL SECRETION PATHWAY PROTEIN D"/>
    <property type="match status" value="1"/>
</dbReference>
<organism evidence="11 12">
    <name type="scientific">Halomonas aestuarii</name>
    <dbReference type="NCBI Taxonomy" id="1897729"/>
    <lineage>
        <taxon>Bacteria</taxon>
        <taxon>Pseudomonadati</taxon>
        <taxon>Pseudomonadota</taxon>
        <taxon>Gammaproteobacteria</taxon>
        <taxon>Oceanospirillales</taxon>
        <taxon>Halomonadaceae</taxon>
        <taxon>Halomonas</taxon>
    </lineage>
</organism>
<dbReference type="Proteomes" id="UP000181985">
    <property type="component" value="Chromosome"/>
</dbReference>